<protein>
    <recommendedName>
        <fullName evidence="4">PGG domain-containing protein</fullName>
    </recommendedName>
</protein>
<comment type="caution">
    <text evidence="5">The sequence shown here is derived from an EMBL/GenBank/DDBJ whole genome shotgun (WGS) entry which is preliminary data.</text>
</comment>
<keyword evidence="3" id="KW-0812">Transmembrane</keyword>
<feature type="domain" description="PGG" evidence="4">
    <location>
        <begin position="827"/>
        <end position="940"/>
    </location>
</feature>
<dbReference type="OrthoDB" id="1925304at2759"/>
<dbReference type="InterPro" id="IPR002110">
    <property type="entry name" value="Ankyrin_rpt"/>
</dbReference>
<dbReference type="Proteomes" id="UP000626092">
    <property type="component" value="Unassembled WGS sequence"/>
</dbReference>
<dbReference type="InterPro" id="IPR026961">
    <property type="entry name" value="PGG_dom"/>
</dbReference>
<feature type="compositionally biased region" description="Acidic residues" evidence="2">
    <location>
        <begin position="1423"/>
        <end position="1432"/>
    </location>
</feature>
<dbReference type="SUPFAM" id="SSF48403">
    <property type="entry name" value="Ankyrin repeat"/>
    <property type="match status" value="2"/>
</dbReference>
<keyword evidence="3" id="KW-0472">Membrane</keyword>
<dbReference type="EMBL" id="WJXA01000005">
    <property type="protein sequence ID" value="KAF7142246.1"/>
    <property type="molecule type" value="Genomic_DNA"/>
</dbReference>
<dbReference type="GO" id="GO:0016020">
    <property type="term" value="C:membrane"/>
    <property type="evidence" value="ECO:0007669"/>
    <property type="project" value="TreeGrafter"/>
</dbReference>
<dbReference type="PANTHER" id="PTHR24177:SF435">
    <property type="entry name" value="ANKYRIN REPEAT-CONTAINING PROTEIN NPR4-LIKE"/>
    <property type="match status" value="1"/>
</dbReference>
<feature type="transmembrane region" description="Helical" evidence="3">
    <location>
        <begin position="915"/>
        <end position="941"/>
    </location>
</feature>
<dbReference type="PANTHER" id="PTHR24177">
    <property type="entry name" value="CASKIN"/>
    <property type="match status" value="1"/>
</dbReference>
<evidence type="ECO:0000313" key="6">
    <source>
        <dbReference type="Proteomes" id="UP000626092"/>
    </source>
</evidence>
<evidence type="ECO:0000256" key="3">
    <source>
        <dbReference type="SAM" id="Phobius"/>
    </source>
</evidence>
<evidence type="ECO:0000259" key="4">
    <source>
        <dbReference type="Pfam" id="PF13962"/>
    </source>
</evidence>
<dbReference type="Pfam" id="PF12796">
    <property type="entry name" value="Ank_2"/>
    <property type="match status" value="1"/>
</dbReference>
<feature type="transmembrane region" description="Helical" evidence="3">
    <location>
        <begin position="431"/>
        <end position="451"/>
    </location>
</feature>
<sequence length="1432" mass="159902">MATGTGPAAIDFVAELLKLMPAEALAQGDIAGNTPLHLSAWVGNTTAAALLVEKNPGLLRIREERGWLPVHFAAIHAKKETLSYLLKVTFKDDAAMRTLFFSPARSTEPSGTDLLIHVITSGFYDFALDLVHRHPQLAISQTPNDNDSGLGAIARKVQAFPSGTKMNFWERIIYTQVPVKLENHGEDPSGVEIENPVNNKQLPVQKYQWACFIGKAFSMPVSQKSQAGLWKVISLLVPEVQHIRERKQMHQHALQLVRFLVKEIVILNDLSMYDSLETKVVVNAARLGIHEVVEEIVESIPKLAWARDSECRSIYQRAVMERHENVFNLIYQMSDHKHSVSMNIDESGNNILHIAGRLAPLDKLNQVSGAALQMQRELQWFKEVEKFVRPSYIDRPNVQNETPAMVFTKEHEKLVVAGGEWMKNTSNSCTIAAALIATVVFAAIITVPGGNDDSDGLPIFSKEIAFTVFIISDALSLFTSTTSLLLFLSILTARYAEGDFLHVLPKRLIIGLVTLFLSITTMMVAFSSTLCLVFGQLRAWILFPVGALACLPVTSFVLLQFPLLVDLISSTYGHGIFGKQNVPVNKLENYAEDPSGVEIENPLSNSQLPVQKYHWARFIGKAFSMPAVSQKSQAVLWKVFALLVPQMIRIRKQKQRHQHALQLVRYLVKKIVIFNDLSMYDSLETKVVVNAARLGIHEVVEEFVESIPKLAWARDSECRSIYQRAVMGRHENVFNLIYQMSDHKHTVSMNIDESGNNILHIAGRLAPPYKLNLISGAALQMQRELQWFKEVEKFVRPNYIERRNKNNETPAMVFTREHANLVVAGGEWMKSTANSCTISAALIVTVVFAAILTIPGGNNDLDGHPIFSKEIAFTVFIISDVLSLFTSTTSLLLFLSILTTRYAERDFLHVLPKRLIIGLVTLFLSITTMMVAFSSTLWLVIGHKKAWLLYPVGALACLPITSFVHLQFPLLVDLISSTYGPGIFGKQSWKHEKRKPYALKFLKADYVDNRRNEKKRFECRGIENRKSGKKDEYWKFTPLVKAALKGDWDAANEFFKHHPEAITAPITRELESALYLATGVGPTAIPFVRKLLELMPAEALAHRDEAGNTPLHLSALVDNTVAAKLLVGKNRELLCMREGQGWLPVHYAAVNKKKRETLEYLLKATGEDEVATSMLFLSSGYDKVPSGAELLIDVITSGYYGEYSLAELKLAFCLLAGYYDIALDLAHWYPQLALSQTPKNYDCGLGAIARQAKAFPSGTDLNFWERIVYDQVLLLNDSVKEGTKFGSHPSQGVGFAEGLRSGSYRSSSWARRNVLTPVQAGQAALKAYDKASKVSAERRALKESEANVERLERELADAKEAAAAAVENLKKAKEGEREKIQAGHFQILDLPYTEEECQPLPPEEDEEEMVDASAAEPQPQSNVEEEAEQTIV</sequence>
<name>A0A834GW17_RHOSS</name>
<evidence type="ECO:0000313" key="5">
    <source>
        <dbReference type="EMBL" id="KAF7142246.1"/>
    </source>
</evidence>
<feature type="region of interest" description="Disordered" evidence="2">
    <location>
        <begin position="1390"/>
        <end position="1432"/>
    </location>
</feature>
<feature type="transmembrane region" description="Helical" evidence="3">
    <location>
        <begin position="463"/>
        <end position="488"/>
    </location>
</feature>
<dbReference type="Pfam" id="PF13962">
    <property type="entry name" value="PGG"/>
    <property type="match status" value="2"/>
</dbReference>
<dbReference type="SMART" id="SM00248">
    <property type="entry name" value="ANK"/>
    <property type="match status" value="5"/>
</dbReference>
<feature type="domain" description="PGG" evidence="4">
    <location>
        <begin position="420"/>
        <end position="533"/>
    </location>
</feature>
<keyword evidence="3" id="KW-1133">Transmembrane helix</keyword>
<organism evidence="5 6">
    <name type="scientific">Rhododendron simsii</name>
    <name type="common">Sims's rhododendron</name>
    <dbReference type="NCBI Taxonomy" id="118357"/>
    <lineage>
        <taxon>Eukaryota</taxon>
        <taxon>Viridiplantae</taxon>
        <taxon>Streptophyta</taxon>
        <taxon>Embryophyta</taxon>
        <taxon>Tracheophyta</taxon>
        <taxon>Spermatophyta</taxon>
        <taxon>Magnoliopsida</taxon>
        <taxon>eudicotyledons</taxon>
        <taxon>Gunneridae</taxon>
        <taxon>Pentapetalae</taxon>
        <taxon>asterids</taxon>
        <taxon>Ericales</taxon>
        <taxon>Ericaceae</taxon>
        <taxon>Ericoideae</taxon>
        <taxon>Rhodoreae</taxon>
        <taxon>Rhododendron</taxon>
    </lineage>
</organism>
<feature type="transmembrane region" description="Helical" evidence="3">
    <location>
        <begin position="871"/>
        <end position="895"/>
    </location>
</feature>
<dbReference type="Gene3D" id="1.25.40.20">
    <property type="entry name" value="Ankyrin repeat-containing domain"/>
    <property type="match status" value="2"/>
</dbReference>
<accession>A0A834GW17</accession>
<keyword evidence="1" id="KW-0175">Coiled coil</keyword>
<proteinExistence type="predicted"/>
<evidence type="ECO:0000256" key="2">
    <source>
        <dbReference type="SAM" id="MobiDB-lite"/>
    </source>
</evidence>
<keyword evidence="6" id="KW-1185">Reference proteome</keyword>
<dbReference type="InterPro" id="IPR036770">
    <property type="entry name" value="Ankyrin_rpt-contain_sf"/>
</dbReference>
<gene>
    <name evidence="5" type="ORF">RHSIM_Rhsim05G0007900</name>
</gene>
<evidence type="ECO:0000256" key="1">
    <source>
        <dbReference type="SAM" id="Coils"/>
    </source>
</evidence>
<feature type="transmembrane region" description="Helical" evidence="3">
    <location>
        <begin position="836"/>
        <end position="856"/>
    </location>
</feature>
<reference evidence="5" key="1">
    <citation type="submission" date="2019-11" db="EMBL/GenBank/DDBJ databases">
        <authorList>
            <person name="Liu Y."/>
            <person name="Hou J."/>
            <person name="Li T.-Q."/>
            <person name="Guan C.-H."/>
            <person name="Wu X."/>
            <person name="Wu H.-Z."/>
            <person name="Ling F."/>
            <person name="Zhang R."/>
            <person name="Shi X.-G."/>
            <person name="Ren J.-P."/>
            <person name="Chen E.-F."/>
            <person name="Sun J.-M."/>
        </authorList>
    </citation>
    <scope>NUCLEOTIDE SEQUENCE</scope>
    <source>
        <strain evidence="5">Adult_tree_wgs_1</strain>
        <tissue evidence="5">Leaves</tissue>
    </source>
</reference>
<feature type="transmembrane region" description="Helical" evidence="3">
    <location>
        <begin position="508"/>
        <end position="534"/>
    </location>
</feature>
<feature type="transmembrane region" description="Helical" evidence="3">
    <location>
        <begin position="541"/>
        <end position="561"/>
    </location>
</feature>
<feature type="coiled-coil region" evidence="1">
    <location>
        <begin position="1334"/>
        <end position="1379"/>
    </location>
</feature>
<feature type="compositionally biased region" description="Acidic residues" evidence="2">
    <location>
        <begin position="1392"/>
        <end position="1410"/>
    </location>
</feature>